<protein>
    <submittedName>
        <fullName evidence="2">Uncharacterized protein</fullName>
    </submittedName>
</protein>
<gene>
    <name evidence="2" type="ORF">AC579_5656</name>
</gene>
<organism evidence="2 3">
    <name type="scientific">Pseudocercospora musae</name>
    <dbReference type="NCBI Taxonomy" id="113226"/>
    <lineage>
        <taxon>Eukaryota</taxon>
        <taxon>Fungi</taxon>
        <taxon>Dikarya</taxon>
        <taxon>Ascomycota</taxon>
        <taxon>Pezizomycotina</taxon>
        <taxon>Dothideomycetes</taxon>
        <taxon>Dothideomycetidae</taxon>
        <taxon>Mycosphaerellales</taxon>
        <taxon>Mycosphaerellaceae</taxon>
        <taxon>Pseudocercospora</taxon>
    </lineage>
</organism>
<dbReference type="EMBL" id="LFZO01000157">
    <property type="protein sequence ID" value="KXT12288.1"/>
    <property type="molecule type" value="Genomic_DNA"/>
</dbReference>
<keyword evidence="1" id="KW-0378">Hydrolase</keyword>
<dbReference type="PANTHER" id="PTHR31956:SF1">
    <property type="entry name" value="NON-SPECIFIC PHOSPHOLIPASE C1"/>
    <property type="match status" value="1"/>
</dbReference>
<name>A0A139IC40_9PEZI</name>
<dbReference type="GO" id="GO:0042578">
    <property type="term" value="F:phosphoric ester hydrolase activity"/>
    <property type="evidence" value="ECO:0007669"/>
    <property type="project" value="UniProtKB-ARBA"/>
</dbReference>
<dbReference type="AlphaFoldDB" id="A0A139IC40"/>
<comment type="caution">
    <text evidence="2">The sequence shown here is derived from an EMBL/GenBank/DDBJ whole genome shotgun (WGS) entry which is preliminary data.</text>
</comment>
<dbReference type="InterPro" id="IPR007312">
    <property type="entry name" value="Phosphoesterase"/>
</dbReference>
<dbReference type="OrthoDB" id="3640179at2759"/>
<dbReference type="Pfam" id="PF04185">
    <property type="entry name" value="Phosphoesterase"/>
    <property type="match status" value="1"/>
</dbReference>
<dbReference type="PANTHER" id="PTHR31956">
    <property type="entry name" value="NON-SPECIFIC PHOSPHOLIPASE C4-RELATED"/>
    <property type="match status" value="1"/>
</dbReference>
<reference evidence="2 3" key="1">
    <citation type="submission" date="2015-07" db="EMBL/GenBank/DDBJ databases">
        <title>Comparative genomics of the Sigatoka disease complex on banana suggests a link between parallel evolutionary changes in Pseudocercospora fijiensis and Pseudocercospora eumusae and increased virulence on the banana host.</title>
        <authorList>
            <person name="Chang T.-C."/>
            <person name="Salvucci A."/>
            <person name="Crous P.W."/>
            <person name="Stergiopoulos I."/>
        </authorList>
    </citation>
    <scope>NUCLEOTIDE SEQUENCE [LARGE SCALE GENOMIC DNA]</scope>
    <source>
        <strain evidence="2 3">CBS 116634</strain>
    </source>
</reference>
<dbReference type="InterPro" id="IPR017850">
    <property type="entry name" value="Alkaline_phosphatase_core_sf"/>
</dbReference>
<proteinExistence type="predicted"/>
<dbReference type="GO" id="GO:0009395">
    <property type="term" value="P:phospholipid catabolic process"/>
    <property type="evidence" value="ECO:0007669"/>
    <property type="project" value="TreeGrafter"/>
</dbReference>
<sequence>MAKLRYRLRCLFEGTTILLRHKRSVWSGKHEAGKEHDRTFLAQQVVNYYTEDQVAVLTALTQNFVTFNHWHSDLPGPTNPNLVALHSGTSVGYGANSFEHGSMTLRSTFQQLTESN</sequence>
<evidence type="ECO:0000256" key="1">
    <source>
        <dbReference type="ARBA" id="ARBA00022801"/>
    </source>
</evidence>
<accession>A0A139IC40</accession>
<evidence type="ECO:0000313" key="2">
    <source>
        <dbReference type="EMBL" id="KXT12288.1"/>
    </source>
</evidence>
<evidence type="ECO:0000313" key="3">
    <source>
        <dbReference type="Proteomes" id="UP000073492"/>
    </source>
</evidence>
<dbReference type="Gene3D" id="3.40.720.10">
    <property type="entry name" value="Alkaline Phosphatase, subunit A"/>
    <property type="match status" value="1"/>
</dbReference>
<dbReference type="STRING" id="113226.A0A139IC40"/>
<dbReference type="Proteomes" id="UP000073492">
    <property type="component" value="Unassembled WGS sequence"/>
</dbReference>
<keyword evidence="3" id="KW-1185">Reference proteome</keyword>